<reference evidence="11 12" key="1">
    <citation type="submission" date="2016-10" db="EMBL/GenBank/DDBJ databases">
        <authorList>
            <person name="de Groot N.N."/>
        </authorList>
    </citation>
    <scope>NUCLEOTIDE SEQUENCE [LARGE SCALE GENOMIC DNA]</scope>
    <source>
        <strain evidence="11 12">DSM 16957</strain>
    </source>
</reference>
<evidence type="ECO:0000256" key="9">
    <source>
        <dbReference type="RuleBase" id="RU004474"/>
    </source>
</evidence>
<dbReference type="EMBL" id="FNAG01000001">
    <property type="protein sequence ID" value="SDD13665.1"/>
    <property type="molecule type" value="Genomic_DNA"/>
</dbReference>
<dbReference type="GO" id="GO:0006730">
    <property type="term" value="P:one-carbon metabolic process"/>
    <property type="evidence" value="ECO:0007669"/>
    <property type="project" value="UniProtKB-KW"/>
</dbReference>
<gene>
    <name evidence="11" type="ORF">SAMN04488509_101391</name>
</gene>
<dbReference type="InterPro" id="IPR017925">
    <property type="entry name" value="DHFR_CS"/>
</dbReference>
<dbReference type="STRING" id="265719.SAMN04488509_101391"/>
<keyword evidence="5 8" id="KW-0521">NADP</keyword>
<evidence type="ECO:0000256" key="3">
    <source>
        <dbReference type="ARBA" id="ARBA00012856"/>
    </source>
</evidence>
<dbReference type="AlphaFoldDB" id="A0A1G6SC15"/>
<dbReference type="Proteomes" id="UP000199603">
    <property type="component" value="Unassembled WGS sequence"/>
</dbReference>
<dbReference type="GO" id="GO:0046655">
    <property type="term" value="P:folic acid metabolic process"/>
    <property type="evidence" value="ECO:0007669"/>
    <property type="project" value="TreeGrafter"/>
</dbReference>
<dbReference type="PRINTS" id="PR00070">
    <property type="entry name" value="DHFR"/>
</dbReference>
<keyword evidence="6 8" id="KW-0560">Oxidoreductase</keyword>
<dbReference type="GO" id="GO:0070401">
    <property type="term" value="F:NADP+ binding"/>
    <property type="evidence" value="ECO:0007669"/>
    <property type="project" value="UniProtKB-ARBA"/>
</dbReference>
<proteinExistence type="inferred from homology"/>
<dbReference type="GO" id="GO:0005829">
    <property type="term" value="C:cytosol"/>
    <property type="evidence" value="ECO:0007669"/>
    <property type="project" value="TreeGrafter"/>
</dbReference>
<dbReference type="EC" id="1.5.1.3" evidence="3 8"/>
<comment type="catalytic activity">
    <reaction evidence="8">
        <text>(6S)-5,6,7,8-tetrahydrofolate + NADP(+) = 7,8-dihydrofolate + NADPH + H(+)</text>
        <dbReference type="Rhea" id="RHEA:15009"/>
        <dbReference type="ChEBI" id="CHEBI:15378"/>
        <dbReference type="ChEBI" id="CHEBI:57451"/>
        <dbReference type="ChEBI" id="CHEBI:57453"/>
        <dbReference type="ChEBI" id="CHEBI:57783"/>
        <dbReference type="ChEBI" id="CHEBI:58349"/>
        <dbReference type="EC" id="1.5.1.3"/>
    </reaction>
</comment>
<dbReference type="Gene3D" id="3.40.430.10">
    <property type="entry name" value="Dihydrofolate Reductase, subunit A"/>
    <property type="match status" value="1"/>
</dbReference>
<dbReference type="GO" id="GO:0046452">
    <property type="term" value="P:dihydrofolate metabolic process"/>
    <property type="evidence" value="ECO:0007669"/>
    <property type="project" value="TreeGrafter"/>
</dbReference>
<evidence type="ECO:0000313" key="11">
    <source>
        <dbReference type="EMBL" id="SDD13665.1"/>
    </source>
</evidence>
<comment type="similarity">
    <text evidence="2 8 9">Belongs to the dihydrofolate reductase family.</text>
</comment>
<dbReference type="InterPro" id="IPR001796">
    <property type="entry name" value="DHFR_dom"/>
</dbReference>
<dbReference type="PANTHER" id="PTHR48069:SF3">
    <property type="entry name" value="DIHYDROFOLATE REDUCTASE"/>
    <property type="match status" value="1"/>
</dbReference>
<dbReference type="RefSeq" id="WP_091238144.1">
    <property type="nucleotide sequence ID" value="NZ_FNAG01000001.1"/>
</dbReference>
<evidence type="ECO:0000259" key="10">
    <source>
        <dbReference type="PROSITE" id="PS51330"/>
    </source>
</evidence>
<evidence type="ECO:0000256" key="2">
    <source>
        <dbReference type="ARBA" id="ARBA00009539"/>
    </source>
</evidence>
<dbReference type="GO" id="GO:0004146">
    <property type="term" value="F:dihydrofolate reductase activity"/>
    <property type="evidence" value="ECO:0007669"/>
    <property type="project" value="UniProtKB-EC"/>
</dbReference>
<evidence type="ECO:0000256" key="5">
    <source>
        <dbReference type="ARBA" id="ARBA00022857"/>
    </source>
</evidence>
<feature type="domain" description="DHFR" evidence="10">
    <location>
        <begin position="4"/>
        <end position="165"/>
    </location>
</feature>
<dbReference type="PANTHER" id="PTHR48069">
    <property type="entry name" value="DIHYDROFOLATE REDUCTASE"/>
    <property type="match status" value="1"/>
</dbReference>
<dbReference type="FunFam" id="3.40.430.10:FF:000001">
    <property type="entry name" value="Dihydrofolate reductase"/>
    <property type="match status" value="1"/>
</dbReference>
<evidence type="ECO:0000256" key="6">
    <source>
        <dbReference type="ARBA" id="ARBA00023002"/>
    </source>
</evidence>
<sequence>MSPRIELVVAMDRARAIGLGNALPWSLPDDLKHFKALTLGKPLLMGRKTAESLGRALPGRLNLVLTRSGHAPFEGMQVVASVDAALESARAAHAEVLMVIGGGELYAQLLPQAQRLHLTEVDTLVDGADTWFPDFDRSAWIERARNRHPADARHAHAFEIVELEREP</sequence>
<dbReference type="GO" id="GO:0046654">
    <property type="term" value="P:tetrahydrofolate biosynthetic process"/>
    <property type="evidence" value="ECO:0007669"/>
    <property type="project" value="UniProtKB-UniPathway"/>
</dbReference>
<evidence type="ECO:0000256" key="1">
    <source>
        <dbReference type="ARBA" id="ARBA00004903"/>
    </source>
</evidence>
<organism evidence="11 12">
    <name type="scientific">Aquimonas voraii</name>
    <dbReference type="NCBI Taxonomy" id="265719"/>
    <lineage>
        <taxon>Bacteria</taxon>
        <taxon>Pseudomonadati</taxon>
        <taxon>Pseudomonadota</taxon>
        <taxon>Gammaproteobacteria</taxon>
        <taxon>Lysobacterales</taxon>
        <taxon>Lysobacteraceae</taxon>
        <taxon>Aquimonas</taxon>
    </lineage>
</organism>
<dbReference type="InterPro" id="IPR024072">
    <property type="entry name" value="DHFR-like_dom_sf"/>
</dbReference>
<name>A0A1G6SC15_9GAMM</name>
<evidence type="ECO:0000256" key="4">
    <source>
        <dbReference type="ARBA" id="ARBA00022563"/>
    </source>
</evidence>
<dbReference type="Pfam" id="PF00186">
    <property type="entry name" value="DHFR_1"/>
    <property type="match status" value="1"/>
</dbReference>
<keyword evidence="12" id="KW-1185">Reference proteome</keyword>
<dbReference type="CDD" id="cd00209">
    <property type="entry name" value="DHFR"/>
    <property type="match status" value="1"/>
</dbReference>
<dbReference type="PROSITE" id="PS51330">
    <property type="entry name" value="DHFR_2"/>
    <property type="match status" value="1"/>
</dbReference>
<evidence type="ECO:0000313" key="12">
    <source>
        <dbReference type="Proteomes" id="UP000199603"/>
    </source>
</evidence>
<dbReference type="InterPro" id="IPR012259">
    <property type="entry name" value="DHFR"/>
</dbReference>
<keyword evidence="4 8" id="KW-0554">One-carbon metabolism</keyword>
<dbReference type="PIRSF" id="PIRSF000194">
    <property type="entry name" value="DHFR"/>
    <property type="match status" value="1"/>
</dbReference>
<comment type="function">
    <text evidence="7 8">Key enzyme in folate metabolism. Catalyzes an essential reaction for de novo glycine and purine synthesis, and for DNA precursor synthesis.</text>
</comment>
<dbReference type="UniPathway" id="UPA00077">
    <property type="reaction ID" value="UER00158"/>
</dbReference>
<protein>
    <recommendedName>
        <fullName evidence="3 8">Dihydrofolate reductase</fullName>
        <ecNumber evidence="3 8">1.5.1.3</ecNumber>
    </recommendedName>
</protein>
<evidence type="ECO:0000256" key="8">
    <source>
        <dbReference type="PIRNR" id="PIRNR000194"/>
    </source>
</evidence>
<dbReference type="PROSITE" id="PS00075">
    <property type="entry name" value="DHFR_1"/>
    <property type="match status" value="1"/>
</dbReference>
<comment type="pathway">
    <text evidence="1 8">Cofactor biosynthesis; tetrahydrofolate biosynthesis; 5,6,7,8-tetrahydrofolate from 7,8-dihydrofolate: step 1/1.</text>
</comment>
<dbReference type="SUPFAM" id="SSF53597">
    <property type="entry name" value="Dihydrofolate reductase-like"/>
    <property type="match status" value="1"/>
</dbReference>
<evidence type="ECO:0000256" key="7">
    <source>
        <dbReference type="ARBA" id="ARBA00025067"/>
    </source>
</evidence>
<accession>A0A1G6SC15</accession>
<dbReference type="OrthoDB" id="9804315at2"/>